<dbReference type="Pfam" id="PF01074">
    <property type="entry name" value="Glyco_hydro_38N"/>
    <property type="match status" value="1"/>
</dbReference>
<dbReference type="InterPro" id="IPR015341">
    <property type="entry name" value="Glyco_hydro_38_cen"/>
</dbReference>
<dbReference type="InterPro" id="IPR000602">
    <property type="entry name" value="Glyco_hydro_38_N"/>
</dbReference>
<evidence type="ECO:0000256" key="10">
    <source>
        <dbReference type="SAM" id="Phobius"/>
    </source>
</evidence>
<evidence type="ECO:0000256" key="4">
    <source>
        <dbReference type="ARBA" id="ARBA00022801"/>
    </source>
</evidence>
<evidence type="ECO:0000313" key="12">
    <source>
        <dbReference type="EMBL" id="KAK9501096.1"/>
    </source>
</evidence>
<keyword evidence="3 9" id="KW-0479">Metal-binding</keyword>
<dbReference type="InterPro" id="IPR011330">
    <property type="entry name" value="Glyco_hydro/deAcase_b/a-brl"/>
</dbReference>
<dbReference type="FunFam" id="1.20.1270.50:FF:000001">
    <property type="entry name" value="Alpha-mannosidase"/>
    <property type="match status" value="1"/>
</dbReference>
<sequence>MSTDFIHSRQFTAFGSLRSLVRVNLASRNVMMYSGLRWGSGRLLVLGWASLTILIILYYYSPAERSNSTGAGAVGGYAIEGEEGGIVAAGAGGGGAAHLLTRGERGNAAVLETAAVRSGGGGGGGAAQARVQLLSVEYQRSERVTRECSAISPASADIDTVATLPKLHFQPDWMKSREYWDANFENRYKARRADWPKLPLKVIVVPHSHNDPGWLKTFESYYHYQTRNILNNMADKLTAFKNMTFIWTEISFFSQWWQSAHPTKRRLVQRLLDEGRLEITTGGWVMTDEATSHIFAMVDQLIQGHQWLKNKVGIIPKSGWSIDPFGHGSTIPYLLKASGFTGGTVIQRIHYAWKQWLADRQAGDFIWRQGWDANGYNDFLVHNQPFDIYSIKHSCGPHPQICLNFDFRKISGEYTEYSLRAVSIDSENVRQKADLLVEQYGRTGSLFPHNVVLMPLGDDFRYDHDIEWDQQYRNYKRLFDYINSNPRYNAHVMFGTLSDYFREVRSRMRDFKTLKGDFYVYADIFSEGRPAYWSGYFTTRPYWKILDRELEAELRSAEILYTMSLNMVRKMGYNSTLKILERDFEKLQSARQSLALFQHHDAITGTSKAFVMHDYALKMFEALQDCISVQGYALQTLITKPEAFENFPPSTRFILPDTDRESYEVLPTKIPLTVKDDQPRKIVIFNSLAQYRHDIIRVRTKNPNIVVRDSSLNLVPFQVNPVWNLTDLKNQNDYDENKVIPELKVSSSVFEVVFAVELPPLSVMTYTLETSPVEKNRAIVYCRHCTKNPHFEVKPVQQGDIQLENLKIKLLIDGRTGFLKSIMDKITGRITQCSIQFAAYSSAQFHSGAYLFMPDPNAREVERELLDDYPGQRIIIVSGPLVSMLDVIYGNVLVHSIQIYHGEGPLSEAVYIENIVDFEAPPKNRETELFMRIVTDINNNDPPEFYSDLNGFQTQKRVKVERIGIEGNYYPLTTHAFIQDNEKRLTLLVNHAMGGAAWQPGWLEVMLDRRTLYDDARGMGEGVVDNKRTLMKFWLLIEELKADENYANPSILANYMSLGLLYPPNVFILESTNDEATSRTTERNLHSKVHLLTRDFPCDVHLMNLRTLQDKGFDHFPSNSALMILHKQGYSCTISTSTIKTCVLSEGTRALNEGTSFGNLKTKIKQVYLTGLHEIAAVSSFDDIRIRPMELQTFNITFS</sequence>
<keyword evidence="10" id="KW-1133">Transmembrane helix</keyword>
<proteinExistence type="inferred from homology"/>
<evidence type="ECO:0000256" key="3">
    <source>
        <dbReference type="ARBA" id="ARBA00022723"/>
    </source>
</evidence>
<dbReference type="Gene3D" id="2.70.98.30">
    <property type="entry name" value="Golgi alpha-mannosidase II, domain 4"/>
    <property type="match status" value="1"/>
</dbReference>
<dbReference type="GO" id="GO:0000139">
    <property type="term" value="C:Golgi membrane"/>
    <property type="evidence" value="ECO:0007669"/>
    <property type="project" value="TreeGrafter"/>
</dbReference>
<dbReference type="GO" id="GO:0006491">
    <property type="term" value="P:N-glycan processing"/>
    <property type="evidence" value="ECO:0007669"/>
    <property type="project" value="TreeGrafter"/>
</dbReference>
<dbReference type="AlphaFoldDB" id="A0AAW1CQB9"/>
<organism evidence="12 13">
    <name type="scientific">Rhynocoris fuscipes</name>
    <dbReference type="NCBI Taxonomy" id="488301"/>
    <lineage>
        <taxon>Eukaryota</taxon>
        <taxon>Metazoa</taxon>
        <taxon>Ecdysozoa</taxon>
        <taxon>Arthropoda</taxon>
        <taxon>Hexapoda</taxon>
        <taxon>Insecta</taxon>
        <taxon>Pterygota</taxon>
        <taxon>Neoptera</taxon>
        <taxon>Paraneoptera</taxon>
        <taxon>Hemiptera</taxon>
        <taxon>Heteroptera</taxon>
        <taxon>Panheteroptera</taxon>
        <taxon>Cimicomorpha</taxon>
        <taxon>Reduviidae</taxon>
        <taxon>Harpactorinae</taxon>
        <taxon>Harpactorini</taxon>
        <taxon>Rhynocoris</taxon>
    </lineage>
</organism>
<keyword evidence="6 9" id="KW-0326">Glycosidase</keyword>
<dbReference type="InterPro" id="IPR037094">
    <property type="entry name" value="Glyco_hydro_38_cen_sf"/>
</dbReference>
<keyword evidence="10" id="KW-0472">Membrane</keyword>
<evidence type="ECO:0000259" key="11">
    <source>
        <dbReference type="SMART" id="SM00872"/>
    </source>
</evidence>
<evidence type="ECO:0000256" key="6">
    <source>
        <dbReference type="ARBA" id="ARBA00023295"/>
    </source>
</evidence>
<dbReference type="PANTHER" id="PTHR11607:SF70">
    <property type="entry name" value="ALPHA-MANNOSIDASE"/>
    <property type="match status" value="1"/>
</dbReference>
<comment type="similarity">
    <text evidence="1 9">Belongs to the glycosyl hydrolase 38 family.</text>
</comment>
<comment type="catalytic activity">
    <reaction evidence="8">
        <text>N(4)-{beta-D-GlcNAc-(1-&gt;2)-alpha-D-Man-(1-&gt;3)-[alpha-D-Man-(1-&gt;3)-[alpha-D-Man-(1-&gt;6)]-alpha-D-Man-(1-&gt;6)]-beta-D-Man-(1-&gt;4)-beta-D-GlcNAc-(1-&gt;4)-beta-D-GlcNAc}-L-asparaginyl-[protein] + 2 H2O = 2 alpha-D-mannopyranose + an N(4)-{beta-D-GlcNAc-(1-&gt;2)-alpha-D-Man-(1-&gt;3)-[alpha-D-Man-(1-&gt;6)]-beta-D-Man-(1-&gt;4)-beta-D-GlcNAc-(1-&gt;4)-beta-D-GlcNAc}-L-asparaginyl-[protein]</text>
        <dbReference type="Rhea" id="RHEA:56052"/>
        <dbReference type="Rhea" id="RHEA-COMP:14368"/>
        <dbReference type="Rhea" id="RHEA-COMP:14369"/>
        <dbReference type="ChEBI" id="CHEBI:15377"/>
        <dbReference type="ChEBI" id="CHEBI:28729"/>
        <dbReference type="ChEBI" id="CHEBI:60615"/>
        <dbReference type="ChEBI" id="CHEBI:60625"/>
        <dbReference type="EC" id="3.2.1.114"/>
    </reaction>
</comment>
<evidence type="ECO:0000256" key="9">
    <source>
        <dbReference type="RuleBase" id="RU361199"/>
    </source>
</evidence>
<dbReference type="InterPro" id="IPR028995">
    <property type="entry name" value="Glyco_hydro_57/38_cen_sf"/>
</dbReference>
<comment type="caution">
    <text evidence="12">The sequence shown here is derived from an EMBL/GenBank/DDBJ whole genome shotgun (WGS) entry which is preliminary data.</text>
</comment>
<dbReference type="CDD" id="cd10809">
    <property type="entry name" value="GH38N_AMII_GMII_SfManIII_like"/>
    <property type="match status" value="1"/>
</dbReference>
<dbReference type="InterPro" id="IPR011682">
    <property type="entry name" value="Glyco_hydro_38_C"/>
</dbReference>
<feature type="transmembrane region" description="Helical" evidence="10">
    <location>
        <begin position="41"/>
        <end position="60"/>
    </location>
</feature>
<dbReference type="Proteomes" id="UP001461498">
    <property type="component" value="Unassembled WGS sequence"/>
</dbReference>
<evidence type="ECO:0000256" key="1">
    <source>
        <dbReference type="ARBA" id="ARBA00009792"/>
    </source>
</evidence>
<keyword evidence="10" id="KW-0812">Transmembrane</keyword>
<dbReference type="Pfam" id="PF09261">
    <property type="entry name" value="Alpha-mann_mid"/>
    <property type="match status" value="1"/>
</dbReference>
<feature type="domain" description="Glycoside hydrolase family 38 central" evidence="11">
    <location>
        <begin position="531"/>
        <end position="619"/>
    </location>
</feature>
<dbReference type="Gene3D" id="1.20.1270.50">
    <property type="entry name" value="Glycoside hydrolase family 38, central domain"/>
    <property type="match status" value="1"/>
</dbReference>
<dbReference type="PANTHER" id="PTHR11607">
    <property type="entry name" value="ALPHA-MANNOSIDASE"/>
    <property type="match status" value="1"/>
</dbReference>
<dbReference type="InterPro" id="IPR011013">
    <property type="entry name" value="Gal_mutarotase_sf_dom"/>
</dbReference>
<evidence type="ECO:0000313" key="13">
    <source>
        <dbReference type="Proteomes" id="UP001461498"/>
    </source>
</evidence>
<dbReference type="InterPro" id="IPR013780">
    <property type="entry name" value="Glyco_hydro_b"/>
</dbReference>
<dbReference type="EC" id="3.2.1.-" evidence="9"/>
<comment type="subunit">
    <text evidence="2">Homodimer; disulfide-linked.</text>
</comment>
<dbReference type="FunFam" id="3.20.110.10:FF:000007">
    <property type="entry name" value="Alpha-mannosidase"/>
    <property type="match status" value="1"/>
</dbReference>
<evidence type="ECO:0000256" key="7">
    <source>
        <dbReference type="ARBA" id="ARBA00059516"/>
    </source>
</evidence>
<dbReference type="InterPro" id="IPR050843">
    <property type="entry name" value="Glycosyl_Hydrlase_38"/>
</dbReference>
<comment type="cofactor">
    <cofactor evidence="9">
        <name>Zn(2+)</name>
        <dbReference type="ChEBI" id="CHEBI:29105"/>
    </cofactor>
    <text evidence="9">Binds 1 zinc ion per subunit.</text>
</comment>
<keyword evidence="4 9" id="KW-0378">Hydrolase</keyword>
<dbReference type="GO" id="GO:0030246">
    <property type="term" value="F:carbohydrate binding"/>
    <property type="evidence" value="ECO:0007669"/>
    <property type="project" value="InterPro"/>
</dbReference>
<dbReference type="SUPFAM" id="SSF88688">
    <property type="entry name" value="Families 57/38 glycoside transferase middle domain"/>
    <property type="match status" value="1"/>
</dbReference>
<gene>
    <name evidence="12" type="ORF">O3M35_002209</name>
</gene>
<dbReference type="SMART" id="SM00872">
    <property type="entry name" value="Alpha-mann_mid"/>
    <property type="match status" value="1"/>
</dbReference>
<dbReference type="Pfam" id="PF07748">
    <property type="entry name" value="Glyco_hydro_38C"/>
    <property type="match status" value="1"/>
</dbReference>
<dbReference type="Gene3D" id="2.60.40.1180">
    <property type="entry name" value="Golgi alpha-mannosidase II"/>
    <property type="match status" value="1"/>
</dbReference>
<dbReference type="SUPFAM" id="SSF88713">
    <property type="entry name" value="Glycoside hydrolase/deacetylase"/>
    <property type="match status" value="1"/>
</dbReference>
<dbReference type="SUPFAM" id="SSF74650">
    <property type="entry name" value="Galactose mutarotase-like"/>
    <property type="match status" value="1"/>
</dbReference>
<dbReference type="GO" id="GO:0004572">
    <property type="term" value="F:mannosyl-oligosaccharide 1,3-1,6-alpha-mannosidase activity"/>
    <property type="evidence" value="ECO:0007669"/>
    <property type="project" value="UniProtKB-EC"/>
</dbReference>
<dbReference type="Gene3D" id="3.20.110.10">
    <property type="entry name" value="Glycoside hydrolase 38, N terminal domain"/>
    <property type="match status" value="1"/>
</dbReference>
<keyword evidence="5 9" id="KW-0862">Zinc</keyword>
<dbReference type="InterPro" id="IPR027291">
    <property type="entry name" value="Glyco_hydro_38_N_sf"/>
</dbReference>
<evidence type="ECO:0000256" key="2">
    <source>
        <dbReference type="ARBA" id="ARBA00011748"/>
    </source>
</evidence>
<protein>
    <recommendedName>
        <fullName evidence="9">Alpha-mannosidase</fullName>
        <ecNumber evidence="9">3.2.1.-</ecNumber>
    </recommendedName>
</protein>
<dbReference type="EMBL" id="JAPXFL010000010">
    <property type="protein sequence ID" value="KAK9501096.1"/>
    <property type="molecule type" value="Genomic_DNA"/>
</dbReference>
<name>A0AAW1CQB9_9HEMI</name>
<reference evidence="12 13" key="1">
    <citation type="submission" date="2022-12" db="EMBL/GenBank/DDBJ databases">
        <title>Chromosome-level genome assembly of true bugs.</title>
        <authorList>
            <person name="Ma L."/>
            <person name="Li H."/>
        </authorList>
    </citation>
    <scope>NUCLEOTIDE SEQUENCE [LARGE SCALE GENOMIC DNA]</scope>
    <source>
        <strain evidence="12">Lab_2022b</strain>
    </source>
</reference>
<dbReference type="GO" id="GO:0046872">
    <property type="term" value="F:metal ion binding"/>
    <property type="evidence" value="ECO:0007669"/>
    <property type="project" value="UniProtKB-KW"/>
</dbReference>
<evidence type="ECO:0000256" key="8">
    <source>
        <dbReference type="ARBA" id="ARBA00093232"/>
    </source>
</evidence>
<comment type="function">
    <text evidence="7">Catalyzes the first committed step in the biosynthesis of complex N-glycans. It controls conversion of high mannose to complex N-glycans; the final hydrolytic step in the N-glycan maturation pathway.</text>
</comment>
<dbReference type="GO" id="GO:0006013">
    <property type="term" value="P:mannose metabolic process"/>
    <property type="evidence" value="ECO:0007669"/>
    <property type="project" value="InterPro"/>
</dbReference>
<accession>A0AAW1CQB9</accession>
<evidence type="ECO:0000256" key="5">
    <source>
        <dbReference type="ARBA" id="ARBA00022833"/>
    </source>
</evidence>
<keyword evidence="13" id="KW-1185">Reference proteome</keyword>